<evidence type="ECO:0000313" key="1">
    <source>
        <dbReference type="EMBL" id="GMG49075.1"/>
    </source>
</evidence>
<gene>
    <name evidence="1" type="ORF">Aory05_000771100</name>
</gene>
<accession>A0ABQ6KZK7</accession>
<sequence>MWYDGAGDASNCTHPDAYEEKGRLGRGVSASGRVRIPVASVALASTDLMRRVIIMIICQLVYASKTIDSPDPSHETWPVAISTQLVQSLSIVTACSPQFKPFLDSLRSTGMRLGGMTSYGHSQKGYGSYSASRARSRRGTVRSDTHELVPLPMQDTHQATVTISTPSLGWDGESQSSQAPIIHEIRTWTVTEVRRSFAENSK</sequence>
<dbReference type="PANTHER" id="PTHR38794">
    <property type="entry name" value="INTEGRAL MEMBRANE PROTEIN"/>
    <property type="match status" value="1"/>
</dbReference>
<keyword evidence="2" id="KW-1185">Reference proteome</keyword>
<dbReference type="EMBL" id="BSYB01000031">
    <property type="protein sequence ID" value="GMG49075.1"/>
    <property type="molecule type" value="Genomic_DNA"/>
</dbReference>
<evidence type="ECO:0000313" key="2">
    <source>
        <dbReference type="Proteomes" id="UP001165189"/>
    </source>
</evidence>
<protein>
    <submittedName>
        <fullName evidence="1">Unnamed protein product</fullName>
    </submittedName>
</protein>
<name>A0ABQ6KZK7_ASPOZ</name>
<proteinExistence type="predicted"/>
<reference evidence="1" key="1">
    <citation type="submission" date="2023-04" db="EMBL/GenBank/DDBJ databases">
        <title>Aspergillus oryzae var. brunneus NBRC 4377.</title>
        <authorList>
            <person name="Ichikawa N."/>
            <person name="Sato H."/>
            <person name="Tonouchi N."/>
        </authorList>
    </citation>
    <scope>NUCLEOTIDE SEQUENCE</scope>
    <source>
        <strain evidence="1">NBRC 4377</strain>
    </source>
</reference>
<organism evidence="1 2">
    <name type="scientific">Aspergillus oryzae var. brunneus</name>
    <dbReference type="NCBI Taxonomy" id="332754"/>
    <lineage>
        <taxon>Eukaryota</taxon>
        <taxon>Fungi</taxon>
        <taxon>Dikarya</taxon>
        <taxon>Ascomycota</taxon>
        <taxon>Pezizomycotina</taxon>
        <taxon>Eurotiomycetes</taxon>
        <taxon>Eurotiomycetidae</taxon>
        <taxon>Eurotiales</taxon>
        <taxon>Aspergillaceae</taxon>
        <taxon>Aspergillus</taxon>
        <taxon>Aspergillus subgen. Circumdati</taxon>
    </lineage>
</organism>
<comment type="caution">
    <text evidence="1">The sequence shown here is derived from an EMBL/GenBank/DDBJ whole genome shotgun (WGS) entry which is preliminary data.</text>
</comment>
<dbReference type="Proteomes" id="UP001165189">
    <property type="component" value="Unassembled WGS sequence"/>
</dbReference>
<dbReference type="PANTHER" id="PTHR38794:SF1">
    <property type="entry name" value="INTEGRAL MEMBRANE PROTEIN"/>
    <property type="match status" value="1"/>
</dbReference>